<keyword evidence="2" id="KW-1185">Reference proteome</keyword>
<sequence>MWRNLLRLPISQLLGKDTGTRGTSSHELGSSWAMEEGIHFLEIADAIRSLGLTILKGVTEPDGDKTWMCFVVEHSLVDGGSGGGWHWWMTVVGDGGSVVVVKV</sequence>
<dbReference type="PANTHER" id="PTHR46196">
    <property type="entry name" value="TRANSCRIPTION FACTOR BHLH155-LIKE ISOFORM X1-RELATED"/>
    <property type="match status" value="1"/>
</dbReference>
<reference evidence="1" key="1">
    <citation type="journal article" date="2022" name="Int. J. Mol. Sci.">
        <title>Draft Genome of Tanacetum Coccineum: Genomic Comparison of Closely Related Tanacetum-Family Plants.</title>
        <authorList>
            <person name="Yamashiro T."/>
            <person name="Shiraishi A."/>
            <person name="Nakayama K."/>
            <person name="Satake H."/>
        </authorList>
    </citation>
    <scope>NUCLEOTIDE SEQUENCE</scope>
</reference>
<dbReference type="Proteomes" id="UP001151760">
    <property type="component" value="Unassembled WGS sequence"/>
</dbReference>
<evidence type="ECO:0000313" key="1">
    <source>
        <dbReference type="EMBL" id="GJT27353.1"/>
    </source>
</evidence>
<accession>A0ABQ5CKP0</accession>
<comment type="caution">
    <text evidence="1">The sequence shown here is derived from an EMBL/GenBank/DDBJ whole genome shotgun (WGS) entry which is preliminary data.</text>
</comment>
<protein>
    <submittedName>
        <fullName evidence="1">Uncharacterized protein</fullName>
    </submittedName>
</protein>
<proteinExistence type="predicted"/>
<evidence type="ECO:0000313" key="2">
    <source>
        <dbReference type="Proteomes" id="UP001151760"/>
    </source>
</evidence>
<organism evidence="1 2">
    <name type="scientific">Tanacetum coccineum</name>
    <dbReference type="NCBI Taxonomy" id="301880"/>
    <lineage>
        <taxon>Eukaryota</taxon>
        <taxon>Viridiplantae</taxon>
        <taxon>Streptophyta</taxon>
        <taxon>Embryophyta</taxon>
        <taxon>Tracheophyta</taxon>
        <taxon>Spermatophyta</taxon>
        <taxon>Magnoliopsida</taxon>
        <taxon>eudicotyledons</taxon>
        <taxon>Gunneridae</taxon>
        <taxon>Pentapetalae</taxon>
        <taxon>asterids</taxon>
        <taxon>campanulids</taxon>
        <taxon>Asterales</taxon>
        <taxon>Asteraceae</taxon>
        <taxon>Asteroideae</taxon>
        <taxon>Anthemideae</taxon>
        <taxon>Anthemidinae</taxon>
        <taxon>Tanacetum</taxon>
    </lineage>
</organism>
<dbReference type="InterPro" id="IPR043561">
    <property type="entry name" value="LHW-like"/>
</dbReference>
<dbReference type="PANTHER" id="PTHR46196:SF1">
    <property type="entry name" value="TRANSCRIPTION FACTOR EMB1444-RELATED"/>
    <property type="match status" value="1"/>
</dbReference>
<dbReference type="EMBL" id="BQNB010014370">
    <property type="protein sequence ID" value="GJT27353.1"/>
    <property type="molecule type" value="Genomic_DNA"/>
</dbReference>
<name>A0ABQ5CKP0_9ASTR</name>
<reference evidence="1" key="2">
    <citation type="submission" date="2022-01" db="EMBL/GenBank/DDBJ databases">
        <authorList>
            <person name="Yamashiro T."/>
            <person name="Shiraishi A."/>
            <person name="Satake H."/>
            <person name="Nakayama K."/>
        </authorList>
    </citation>
    <scope>NUCLEOTIDE SEQUENCE</scope>
</reference>
<gene>
    <name evidence="1" type="ORF">Tco_0907628</name>
</gene>